<evidence type="ECO:0000259" key="3">
    <source>
        <dbReference type="PROSITE" id="PS51194"/>
    </source>
</evidence>
<dbReference type="GO" id="GO:0005829">
    <property type="term" value="C:cytosol"/>
    <property type="evidence" value="ECO:0007669"/>
    <property type="project" value="TreeGrafter"/>
</dbReference>
<dbReference type="PROSITE" id="PS51194">
    <property type="entry name" value="HELICASE_CTER"/>
    <property type="match status" value="1"/>
</dbReference>
<dbReference type="SUPFAM" id="SSF52540">
    <property type="entry name" value="P-loop containing nucleoside triphosphate hydrolases"/>
    <property type="match status" value="1"/>
</dbReference>
<dbReference type="InterPro" id="IPR001650">
    <property type="entry name" value="Helicase_C-like"/>
</dbReference>
<sequence>MTLQLREYQQDAEDAVFDYWTREPGNPLVDLATGCGKSLVMSSLIRRLVQGWPDMRIMVVTHVAELIEQNYLELMGIWPFAPAGIYSAGLGRKDARSQIIFAGIQTVHNKAATIGHIDVLMVDECHLIPTNSNTMYRKFIDALRAVNPDLKILGLTATPYRLDSGRLDQGDDRLFDEVVYTYGVGDGIRDGYLTPLTSKPTTTEYDVKGVGRLGGDYKQNALQAAINTPELNDAVVSEIIAKGADRRSWLAFCAGVDAAIDMRDKFRSRGITCETVTGDTPKEERRRILEDFKSYKIQCVTNNSVLTTGFNHKGVDLIAFCRPTLSLALYVQMAGRGTRVLYKKGMPLTTADERIAAIKAGPKPNCLVLDFAKLVDRHGPVDMVEPKSPSKGDGDPPIKICPQDDGGCGEKVHISLMKCPCCGYDFPPNEDEKLTRHAADAPIVSVADAEWRKVNSRSFYFHEGKAGKPDSVKCTYMAGLTPINEWLCPAHEGFARSKADRFWSKHGGQRPFPRTVMEWLERQSELLTTAEISVKPSGKYWEVKDHRAGAANDNAPEAANDNEPAYRGGIGHEMDEDYIPF</sequence>
<comment type="caution">
    <text evidence="4">The sequence shown here is derived from an EMBL/GenBank/DDBJ whole genome shotgun (WGS) entry which is preliminary data.</text>
</comment>
<dbReference type="RefSeq" id="WP_244636556.1">
    <property type="nucleotide sequence ID" value="NZ_BMZO01000001.1"/>
</dbReference>
<dbReference type="GO" id="GO:0003677">
    <property type="term" value="F:DNA binding"/>
    <property type="evidence" value="ECO:0007669"/>
    <property type="project" value="InterPro"/>
</dbReference>
<keyword evidence="4" id="KW-0547">Nucleotide-binding</keyword>
<keyword evidence="4" id="KW-0067">ATP-binding</keyword>
<keyword evidence="4" id="KW-0378">Hydrolase</keyword>
<reference evidence="4" key="2">
    <citation type="submission" date="2020-09" db="EMBL/GenBank/DDBJ databases">
        <authorList>
            <person name="Sun Q."/>
            <person name="Kim S."/>
        </authorList>
    </citation>
    <scope>NUCLEOTIDE SEQUENCE</scope>
    <source>
        <strain evidence="4">KCTC 42097</strain>
    </source>
</reference>
<dbReference type="PANTHER" id="PTHR47396:SF1">
    <property type="entry name" value="ATP-DEPENDENT HELICASE IRC3-RELATED"/>
    <property type="match status" value="1"/>
</dbReference>
<organism evidence="4 5">
    <name type="scientific">Limoniibacter endophyticus</name>
    <dbReference type="NCBI Taxonomy" id="1565040"/>
    <lineage>
        <taxon>Bacteria</taxon>
        <taxon>Pseudomonadati</taxon>
        <taxon>Pseudomonadota</taxon>
        <taxon>Alphaproteobacteria</taxon>
        <taxon>Hyphomicrobiales</taxon>
        <taxon>Bartonellaceae</taxon>
        <taxon>Limoniibacter</taxon>
    </lineage>
</organism>
<reference evidence="4" key="1">
    <citation type="journal article" date="2014" name="Int. J. Syst. Evol. Microbiol.">
        <title>Complete genome sequence of Corynebacterium casei LMG S-19264T (=DSM 44701T), isolated from a smear-ripened cheese.</title>
        <authorList>
            <consortium name="US DOE Joint Genome Institute (JGI-PGF)"/>
            <person name="Walter F."/>
            <person name="Albersmeier A."/>
            <person name="Kalinowski J."/>
            <person name="Ruckert C."/>
        </authorList>
    </citation>
    <scope>NUCLEOTIDE SEQUENCE</scope>
    <source>
        <strain evidence="4">KCTC 42097</strain>
    </source>
</reference>
<feature type="domain" description="Helicase C-terminal" evidence="3">
    <location>
        <begin position="235"/>
        <end position="375"/>
    </location>
</feature>
<dbReference type="Pfam" id="PF04851">
    <property type="entry name" value="ResIII"/>
    <property type="match status" value="1"/>
</dbReference>
<dbReference type="Proteomes" id="UP000641137">
    <property type="component" value="Unassembled WGS sequence"/>
</dbReference>
<evidence type="ECO:0000313" key="5">
    <source>
        <dbReference type="Proteomes" id="UP000641137"/>
    </source>
</evidence>
<dbReference type="AlphaFoldDB" id="A0A8J3DJG8"/>
<dbReference type="InterPro" id="IPR014001">
    <property type="entry name" value="Helicase_ATP-bd"/>
</dbReference>
<proteinExistence type="predicted"/>
<name>A0A8J3DJG8_9HYPH</name>
<feature type="compositionally biased region" description="Low complexity" evidence="1">
    <location>
        <begin position="550"/>
        <end position="565"/>
    </location>
</feature>
<evidence type="ECO:0000313" key="4">
    <source>
        <dbReference type="EMBL" id="GHC61397.1"/>
    </source>
</evidence>
<evidence type="ECO:0000259" key="2">
    <source>
        <dbReference type="PROSITE" id="PS51192"/>
    </source>
</evidence>
<dbReference type="InterPro" id="IPR027417">
    <property type="entry name" value="P-loop_NTPase"/>
</dbReference>
<gene>
    <name evidence="4" type="ORF">GCM10010136_01910</name>
</gene>
<dbReference type="Pfam" id="PF00271">
    <property type="entry name" value="Helicase_C"/>
    <property type="match status" value="1"/>
</dbReference>
<dbReference type="SMART" id="SM00490">
    <property type="entry name" value="HELICc"/>
    <property type="match status" value="1"/>
</dbReference>
<dbReference type="GO" id="GO:0004386">
    <property type="term" value="F:helicase activity"/>
    <property type="evidence" value="ECO:0007669"/>
    <property type="project" value="UniProtKB-KW"/>
</dbReference>
<dbReference type="EMBL" id="BMZO01000001">
    <property type="protein sequence ID" value="GHC61397.1"/>
    <property type="molecule type" value="Genomic_DNA"/>
</dbReference>
<keyword evidence="4" id="KW-0347">Helicase</keyword>
<dbReference type="InterPro" id="IPR006935">
    <property type="entry name" value="Helicase/UvrB_N"/>
</dbReference>
<feature type="region of interest" description="Disordered" evidence="1">
    <location>
        <begin position="550"/>
        <end position="569"/>
    </location>
</feature>
<evidence type="ECO:0000256" key="1">
    <source>
        <dbReference type="SAM" id="MobiDB-lite"/>
    </source>
</evidence>
<dbReference type="Gene3D" id="3.40.50.300">
    <property type="entry name" value="P-loop containing nucleotide triphosphate hydrolases"/>
    <property type="match status" value="2"/>
</dbReference>
<dbReference type="GO" id="GO:0016787">
    <property type="term" value="F:hydrolase activity"/>
    <property type="evidence" value="ECO:0007669"/>
    <property type="project" value="InterPro"/>
</dbReference>
<dbReference type="InterPro" id="IPR050742">
    <property type="entry name" value="Helicase_Restrict-Modif_Enz"/>
</dbReference>
<dbReference type="SMART" id="SM00487">
    <property type="entry name" value="DEXDc"/>
    <property type="match status" value="1"/>
</dbReference>
<dbReference type="PANTHER" id="PTHR47396">
    <property type="entry name" value="TYPE I RESTRICTION ENZYME ECOKI R PROTEIN"/>
    <property type="match status" value="1"/>
</dbReference>
<accession>A0A8J3DJG8</accession>
<keyword evidence="5" id="KW-1185">Reference proteome</keyword>
<dbReference type="PROSITE" id="PS51192">
    <property type="entry name" value="HELICASE_ATP_BIND_1"/>
    <property type="match status" value="1"/>
</dbReference>
<dbReference type="GO" id="GO:0005524">
    <property type="term" value="F:ATP binding"/>
    <property type="evidence" value="ECO:0007669"/>
    <property type="project" value="InterPro"/>
</dbReference>
<feature type="domain" description="Helicase ATP-binding" evidence="2">
    <location>
        <begin position="18"/>
        <end position="159"/>
    </location>
</feature>
<protein>
    <submittedName>
        <fullName evidence="4">ATP-dependent helicase</fullName>
    </submittedName>
</protein>